<protein>
    <submittedName>
        <fullName evidence="2">Uncharacterized protein</fullName>
    </submittedName>
</protein>
<feature type="compositionally biased region" description="Basic and acidic residues" evidence="1">
    <location>
        <begin position="48"/>
        <end position="70"/>
    </location>
</feature>
<dbReference type="AlphaFoldDB" id="A0A2U9B6F9"/>
<dbReference type="Proteomes" id="UP000246464">
    <property type="component" value="Chromosome 3"/>
</dbReference>
<evidence type="ECO:0000313" key="3">
    <source>
        <dbReference type="Proteomes" id="UP000246464"/>
    </source>
</evidence>
<name>A0A2U9B6F9_SCOMX</name>
<keyword evidence="3" id="KW-1185">Reference proteome</keyword>
<evidence type="ECO:0000313" key="2">
    <source>
        <dbReference type="EMBL" id="AWO99540.1"/>
    </source>
</evidence>
<feature type="compositionally biased region" description="Basic and acidic residues" evidence="1">
    <location>
        <begin position="84"/>
        <end position="95"/>
    </location>
</feature>
<feature type="region of interest" description="Disordered" evidence="1">
    <location>
        <begin position="20"/>
        <end position="135"/>
    </location>
</feature>
<organism evidence="2 3">
    <name type="scientific">Scophthalmus maximus</name>
    <name type="common">Turbot</name>
    <name type="synonym">Psetta maxima</name>
    <dbReference type="NCBI Taxonomy" id="52904"/>
    <lineage>
        <taxon>Eukaryota</taxon>
        <taxon>Metazoa</taxon>
        <taxon>Chordata</taxon>
        <taxon>Craniata</taxon>
        <taxon>Vertebrata</taxon>
        <taxon>Euteleostomi</taxon>
        <taxon>Actinopterygii</taxon>
        <taxon>Neopterygii</taxon>
        <taxon>Teleostei</taxon>
        <taxon>Neoteleostei</taxon>
        <taxon>Acanthomorphata</taxon>
        <taxon>Carangaria</taxon>
        <taxon>Pleuronectiformes</taxon>
        <taxon>Pleuronectoidei</taxon>
        <taxon>Scophthalmidae</taxon>
        <taxon>Scophthalmus</taxon>
    </lineage>
</organism>
<sequence length="135" mass="15485">RNAALRCIERLPVGRVKGSERTAALQQLTERERDESGPGCSHPVSSERGNRDEQRFETYERPDGGHDFTEPGRYSQEAFTSFEQKTERKNPKSERFVASSGFHGQINRRIIKKKSRKEPSCSQSQSQPDEAFWVI</sequence>
<proteinExistence type="predicted"/>
<dbReference type="EMBL" id="CP026245">
    <property type="protein sequence ID" value="AWO99540.1"/>
    <property type="molecule type" value="Genomic_DNA"/>
</dbReference>
<evidence type="ECO:0000256" key="1">
    <source>
        <dbReference type="SAM" id="MobiDB-lite"/>
    </source>
</evidence>
<accession>A0A2U9B6F9</accession>
<feature type="non-terminal residue" evidence="2">
    <location>
        <position position="1"/>
    </location>
</feature>
<gene>
    <name evidence="2" type="ORF">SMAX5B_001427</name>
</gene>
<reference evidence="2 3" key="1">
    <citation type="submission" date="2017-12" db="EMBL/GenBank/DDBJ databases">
        <title>Integrating genomic resources of turbot (Scophthalmus maximus) in depth evaluation of genetic and physical mapping variation across individuals.</title>
        <authorList>
            <person name="Martinez P."/>
        </authorList>
    </citation>
    <scope>NUCLEOTIDE SEQUENCE [LARGE SCALE GENOMIC DNA]</scope>
</reference>